<dbReference type="Gene3D" id="1.10.150.870">
    <property type="match status" value="1"/>
</dbReference>
<evidence type="ECO:0000256" key="2">
    <source>
        <dbReference type="ARBA" id="ARBA00012417"/>
    </source>
</evidence>
<evidence type="ECO:0000256" key="10">
    <source>
        <dbReference type="SAM" id="MobiDB-lite"/>
    </source>
</evidence>
<accession>A0A1M5TE54</accession>
<gene>
    <name evidence="12" type="ORF">SAMN02745129_2104</name>
</gene>
<dbReference type="InterPro" id="IPR003141">
    <property type="entry name" value="Pol/His_phosphatase_N"/>
</dbReference>
<keyword evidence="4" id="KW-0963">Cytoplasm</keyword>
<dbReference type="Pfam" id="PF07733">
    <property type="entry name" value="DNA_pol3_alpha"/>
    <property type="match status" value="1"/>
</dbReference>
<evidence type="ECO:0000256" key="8">
    <source>
        <dbReference type="ARBA" id="ARBA00022932"/>
    </source>
</evidence>
<dbReference type="EC" id="2.7.7.7" evidence="2"/>
<dbReference type="InterPro" id="IPR041931">
    <property type="entry name" value="DNA_pol3_alpha_thumb_dom"/>
</dbReference>
<dbReference type="Pfam" id="PF01336">
    <property type="entry name" value="tRNA_anti-codon"/>
    <property type="match status" value="1"/>
</dbReference>
<dbReference type="GO" id="GO:0006260">
    <property type="term" value="P:DNA replication"/>
    <property type="evidence" value="ECO:0007669"/>
    <property type="project" value="UniProtKB-KW"/>
</dbReference>
<dbReference type="NCBIfam" id="NF004226">
    <property type="entry name" value="PRK05673.1"/>
    <property type="match status" value="1"/>
</dbReference>
<feature type="region of interest" description="Disordered" evidence="10">
    <location>
        <begin position="990"/>
        <end position="1009"/>
    </location>
</feature>
<dbReference type="InterPro" id="IPR011708">
    <property type="entry name" value="DNA_pol3_alpha_NTPase_dom"/>
</dbReference>
<comment type="subcellular location">
    <subcellularLocation>
        <location evidence="1">Cytoplasm</location>
    </subcellularLocation>
</comment>
<protein>
    <recommendedName>
        <fullName evidence="3">DNA polymerase III subunit alpha</fullName>
        <ecNumber evidence="2">2.7.7.7</ecNumber>
    </recommendedName>
</protein>
<dbReference type="CDD" id="cd04485">
    <property type="entry name" value="DnaE_OBF"/>
    <property type="match status" value="1"/>
</dbReference>
<dbReference type="NCBIfam" id="TIGR00594">
    <property type="entry name" value="polc"/>
    <property type="match status" value="1"/>
</dbReference>
<evidence type="ECO:0000256" key="5">
    <source>
        <dbReference type="ARBA" id="ARBA00022679"/>
    </source>
</evidence>
<dbReference type="Gene3D" id="3.20.20.140">
    <property type="entry name" value="Metal-dependent hydrolases"/>
    <property type="match status" value="1"/>
</dbReference>
<feature type="domain" description="Polymerase/histidinol phosphatase N-terminal" evidence="11">
    <location>
        <begin position="6"/>
        <end position="73"/>
    </location>
</feature>
<dbReference type="Pfam" id="PF17657">
    <property type="entry name" value="DNA_pol3_finger"/>
    <property type="match status" value="1"/>
</dbReference>
<evidence type="ECO:0000256" key="7">
    <source>
        <dbReference type="ARBA" id="ARBA00022705"/>
    </source>
</evidence>
<evidence type="ECO:0000259" key="11">
    <source>
        <dbReference type="SMART" id="SM00481"/>
    </source>
</evidence>
<dbReference type="InterPro" id="IPR012340">
    <property type="entry name" value="NA-bd_OB-fold"/>
</dbReference>
<dbReference type="InterPro" id="IPR004365">
    <property type="entry name" value="NA-bd_OB_tRNA"/>
</dbReference>
<dbReference type="GO" id="GO:0003676">
    <property type="term" value="F:nucleic acid binding"/>
    <property type="evidence" value="ECO:0007669"/>
    <property type="project" value="InterPro"/>
</dbReference>
<dbReference type="GO" id="GO:0008408">
    <property type="term" value="F:3'-5' exonuclease activity"/>
    <property type="evidence" value="ECO:0007669"/>
    <property type="project" value="InterPro"/>
</dbReference>
<keyword evidence="5" id="KW-0808">Transferase</keyword>
<reference evidence="12 13" key="1">
    <citation type="submission" date="2016-11" db="EMBL/GenBank/DDBJ databases">
        <authorList>
            <person name="Jaros S."/>
            <person name="Januszkiewicz K."/>
            <person name="Wedrychowicz H."/>
        </authorList>
    </citation>
    <scope>NUCLEOTIDE SEQUENCE [LARGE SCALE GENOMIC DNA]</scope>
    <source>
        <strain evidence="12 13">DSM 16917</strain>
    </source>
</reference>
<dbReference type="GO" id="GO:0003887">
    <property type="term" value="F:DNA-directed DNA polymerase activity"/>
    <property type="evidence" value="ECO:0007669"/>
    <property type="project" value="UniProtKB-KW"/>
</dbReference>
<evidence type="ECO:0000256" key="3">
    <source>
        <dbReference type="ARBA" id="ARBA00019114"/>
    </source>
</evidence>
<dbReference type="InterPro" id="IPR004805">
    <property type="entry name" value="DnaE2/DnaE/PolC"/>
</dbReference>
<dbReference type="Pfam" id="PF02811">
    <property type="entry name" value="PHP"/>
    <property type="match status" value="1"/>
</dbReference>
<dbReference type="InterPro" id="IPR004013">
    <property type="entry name" value="PHP_dom"/>
</dbReference>
<dbReference type="Pfam" id="PF14579">
    <property type="entry name" value="HHH_6"/>
    <property type="match status" value="1"/>
</dbReference>
<dbReference type="PANTHER" id="PTHR32294:SF0">
    <property type="entry name" value="DNA POLYMERASE III SUBUNIT ALPHA"/>
    <property type="match status" value="1"/>
</dbReference>
<keyword evidence="7" id="KW-0235">DNA replication</keyword>
<name>A0A1M5TE54_9GAMM</name>
<dbReference type="Proteomes" id="UP000184268">
    <property type="component" value="Unassembled WGS sequence"/>
</dbReference>
<evidence type="ECO:0000313" key="13">
    <source>
        <dbReference type="Proteomes" id="UP000184268"/>
    </source>
</evidence>
<dbReference type="GO" id="GO:0005737">
    <property type="term" value="C:cytoplasm"/>
    <property type="evidence" value="ECO:0007669"/>
    <property type="project" value="UniProtKB-SubCell"/>
</dbReference>
<keyword evidence="6" id="KW-0548">Nucleotidyltransferase</keyword>
<dbReference type="SMART" id="SM00481">
    <property type="entry name" value="POLIIIAc"/>
    <property type="match status" value="1"/>
</dbReference>
<keyword evidence="13" id="KW-1185">Reference proteome</keyword>
<dbReference type="RefSeq" id="WP_067663326.1">
    <property type="nucleotide sequence ID" value="NZ_FQXG01000003.1"/>
</dbReference>
<dbReference type="AlphaFoldDB" id="A0A1M5TE54"/>
<dbReference type="PANTHER" id="PTHR32294">
    <property type="entry name" value="DNA POLYMERASE III SUBUNIT ALPHA"/>
    <property type="match status" value="1"/>
</dbReference>
<feature type="compositionally biased region" description="Acidic residues" evidence="10">
    <location>
        <begin position="990"/>
        <end position="1001"/>
    </location>
</feature>
<dbReference type="InterPro" id="IPR029460">
    <property type="entry name" value="DNAPol_HHH"/>
</dbReference>
<evidence type="ECO:0000256" key="1">
    <source>
        <dbReference type="ARBA" id="ARBA00004496"/>
    </source>
</evidence>
<sequence length="1233" mass="135958">MAAQFVHLNVHSDLSMQDSLIRPGQLFEAVAAEGGKAVGLADLGNMHAAVKAYNLGKKHRVKPLTGYQAAVRFEEFDSPAPVILYAANERGYLNLLKIASLAFEHQEAEHPVIPFSVLQQHAGGVLLLCGGRDGAIGRLLLAGEADAARDLLERIKSTFTDGAYIELQRVGHPDDERFNSAAVALSKATATPCVATNVVRFLSPEDYESHLIRVAIARKVTAESLAEQDPYHCTPHQYLKSADEMAALFADLPAAVENTVRFAQRCNFHLKQGKYYLPDYPPARDAGVSEEDFLRRQAAEGLAERLEQLARISPGYFDEAKVKEYQERLKYELDIIIQMGFPGYFLIVMEFIQWSKDNDIPVGPGRGSGAGSLVAYALKITDLDPLQYDLLFERFLNPERVSMPDFDVDFCMDRRDEVIEHTADMYGHRAVGQIVTFGTMAARAVVRDVARALGHPYRVGDRIAKLIPGEPGTKLADAMGPETDLQALADSDGAMRRLLEHALKLEGLTRHTGRHAGGIVIAPGGIDGFSPTMCDPGGEHLAAQYDKSDVEKTGLVKFDYLGLRTLTIVHMALQSLNREREAKGLPPLHPEEIPLDCPKAIALLQTCETTAVFQLESSGMKNLIRRIVPENFEEMIALVALFRPGPLGSGMVDNFVNRKHGREEVEFIIPASRDKRVSSLLEPILTNTYGVILYQEQVMMAAQVLGGYSLGQADILRRAMGKKNPEEMEKQKSVFVDGCTANGISQDISSEIFTLIEKFAGYGFNKSHSAAYALVSYQTLWLKAHHPDHFMAAVMSSAMEKTDKTVGFIHESHRMGLQVLRPSINQSRGHFQVEQAGIRYGLRAAKGIGDKYVESMLAERDANGPFKDLADLLVRTNPGKTVLKAAIYAGALDDFELPRWVLLSQVALAQVTARDQLKKSVPLDHAAETVRQVLASASLESDAWTRATTLANEYSTLGLFLSGHPLDEYAQEVRPLISGQLRDYVVSDIDGEDSAEPDDETAEGRKLASKKRQERPAVIAAQLVTVDIRQGRRGKFAYAKLDDGTGQIEAAFFGKALTSNIQHLVQGALVVIKGHIRFNERTDSQQLVVREMQGLLDLRESQLAFIRLLAGPDFDSAAVTRVREVIESASMGGTRVYVKISKGGRQQERQVSKRSIRITDAVLGQLRDQFGEQGVELVYRGGGQFGTDDASTLQRDHRDQELKEVGDMTRNARHQALWAALNQAELVMNKGRP</sequence>
<dbReference type="InterPro" id="IPR040982">
    <property type="entry name" value="DNA_pol3_finger"/>
</dbReference>
<evidence type="ECO:0000256" key="9">
    <source>
        <dbReference type="ARBA" id="ARBA00049244"/>
    </source>
</evidence>
<evidence type="ECO:0000313" key="12">
    <source>
        <dbReference type="EMBL" id="SHH48988.1"/>
    </source>
</evidence>
<proteinExistence type="predicted"/>
<dbReference type="STRING" id="299255.SAMN02745129_2104"/>
<evidence type="ECO:0000256" key="6">
    <source>
        <dbReference type="ARBA" id="ARBA00022695"/>
    </source>
</evidence>
<evidence type="ECO:0000256" key="4">
    <source>
        <dbReference type="ARBA" id="ARBA00022490"/>
    </source>
</evidence>
<dbReference type="Gene3D" id="1.10.10.1600">
    <property type="entry name" value="Bacterial DNA polymerase III alpha subunit, thumb domain"/>
    <property type="match status" value="1"/>
</dbReference>
<organism evidence="12 13">
    <name type="scientific">Ferrimonas marina</name>
    <dbReference type="NCBI Taxonomy" id="299255"/>
    <lineage>
        <taxon>Bacteria</taxon>
        <taxon>Pseudomonadati</taxon>
        <taxon>Pseudomonadota</taxon>
        <taxon>Gammaproteobacteria</taxon>
        <taxon>Alteromonadales</taxon>
        <taxon>Ferrimonadaceae</taxon>
        <taxon>Ferrimonas</taxon>
    </lineage>
</organism>
<dbReference type="Gene3D" id="2.40.50.140">
    <property type="entry name" value="Nucleic acid-binding proteins"/>
    <property type="match status" value="1"/>
</dbReference>
<dbReference type="EMBL" id="FQXG01000003">
    <property type="protein sequence ID" value="SHH48988.1"/>
    <property type="molecule type" value="Genomic_DNA"/>
</dbReference>
<keyword evidence="8" id="KW-0239">DNA-directed DNA polymerase</keyword>
<comment type="catalytic activity">
    <reaction evidence="9">
        <text>DNA(n) + a 2'-deoxyribonucleoside 5'-triphosphate = DNA(n+1) + diphosphate</text>
        <dbReference type="Rhea" id="RHEA:22508"/>
        <dbReference type="Rhea" id="RHEA-COMP:17339"/>
        <dbReference type="Rhea" id="RHEA-COMP:17340"/>
        <dbReference type="ChEBI" id="CHEBI:33019"/>
        <dbReference type="ChEBI" id="CHEBI:61560"/>
        <dbReference type="ChEBI" id="CHEBI:173112"/>
        <dbReference type="EC" id="2.7.7.7"/>
    </reaction>
</comment>